<evidence type="ECO:0000259" key="3">
    <source>
        <dbReference type="PROSITE" id="PS50151"/>
    </source>
</evidence>
<dbReference type="SUPFAM" id="SSF82771">
    <property type="entry name" value="GIY-YIG endonuclease"/>
    <property type="match status" value="1"/>
</dbReference>
<dbReference type="CDD" id="cd10434">
    <property type="entry name" value="GIY-YIG_UvrC_Cho"/>
    <property type="match status" value="1"/>
</dbReference>
<dbReference type="AlphaFoldDB" id="A0A6J4HFZ0"/>
<dbReference type="InterPro" id="IPR047296">
    <property type="entry name" value="GIY-YIG_UvrC_Cho"/>
</dbReference>
<dbReference type="InterPro" id="IPR036397">
    <property type="entry name" value="RNaseH_sf"/>
</dbReference>
<dbReference type="GO" id="GO:0006260">
    <property type="term" value="P:DNA replication"/>
    <property type="evidence" value="ECO:0007669"/>
    <property type="project" value="InterPro"/>
</dbReference>
<dbReference type="GO" id="GO:0006289">
    <property type="term" value="P:nucleotide-excision repair"/>
    <property type="evidence" value="ECO:0007669"/>
    <property type="project" value="InterPro"/>
</dbReference>
<keyword evidence="1" id="KW-0540">Nuclease</keyword>
<dbReference type="PANTHER" id="PTHR30562:SF1">
    <property type="entry name" value="UVRABC SYSTEM PROTEIN C"/>
    <property type="match status" value="1"/>
</dbReference>
<dbReference type="CDD" id="cd06127">
    <property type="entry name" value="DEDDh"/>
    <property type="match status" value="1"/>
</dbReference>
<proteinExistence type="predicted"/>
<evidence type="ECO:0000256" key="2">
    <source>
        <dbReference type="SAM" id="MobiDB-lite"/>
    </source>
</evidence>
<dbReference type="InterPro" id="IPR001943">
    <property type="entry name" value="UVR_dom"/>
</dbReference>
<dbReference type="InterPro" id="IPR012337">
    <property type="entry name" value="RNaseH-like_sf"/>
</dbReference>
<keyword evidence="1" id="KW-0378">Hydrolase</keyword>
<dbReference type="InterPro" id="IPR006054">
    <property type="entry name" value="DnaQ"/>
</dbReference>
<evidence type="ECO:0000313" key="5">
    <source>
        <dbReference type="EMBL" id="CAA9221239.1"/>
    </source>
</evidence>
<dbReference type="SMART" id="SM00479">
    <property type="entry name" value="EXOIII"/>
    <property type="match status" value="1"/>
</dbReference>
<dbReference type="Pfam" id="PF00929">
    <property type="entry name" value="RNase_T"/>
    <property type="match status" value="1"/>
</dbReference>
<dbReference type="Pfam" id="PF01541">
    <property type="entry name" value="GIY-YIG"/>
    <property type="match status" value="1"/>
</dbReference>
<dbReference type="SMART" id="SM00465">
    <property type="entry name" value="GIYc"/>
    <property type="match status" value="1"/>
</dbReference>
<dbReference type="GO" id="GO:0003677">
    <property type="term" value="F:DNA binding"/>
    <property type="evidence" value="ECO:0007669"/>
    <property type="project" value="InterPro"/>
</dbReference>
<gene>
    <name evidence="5" type="ORF">AVDCRST_MAG20-592</name>
</gene>
<sequence length="574" mass="62042">MFAEQAFVTVALVAFHQRSFDDMGTPLHDVTFVVVDVETTGGSPDECALTEIGAVKLRGGECLGTFSTLVNPGVAIPPAITVLTGITTSMVGPAPRVDAVLPSFLEFAAGATLVGHNVRFDRAFLDAALVRAGWPRLPHRFVDTVALARRLVGDEVRNCRLSTLAEHFRLPHRPTHRALDDALATGHLLHALLERAGSLGVVGLDDLLELPTVKGHPQLAKLRLTDGLPRTPGVYLFRDAGGRALYVGKATNLRSRVRSYFSGEERRKVGQLLRETVAIDHVGTANPLEAGVLEVRLIHQLLPRFNRQSTTWKRYAYVKLTLDERFPRLSVVRAVRDDRALYLGPLPSTGAARRVVEAIQTATPIRRCSGNPGRRGVRAAPCAAAQIGVARCPCDGEMTEEAYAPVVAHVVRGLTTSPQLLLDPLRTRMESLASAERFEEAADVRDRASALADALRRQRRLDGLRRTGTLVVELGGSTVELSAGRLVRSWGAGPIADTLPIDSGSSGPSADPGRPVPTELADELACVAAWLEREAHRLRVLRCEGELASDLWPLPRFQPAAGSAAGPKVLARQR</sequence>
<dbReference type="GO" id="GO:0004527">
    <property type="term" value="F:exonuclease activity"/>
    <property type="evidence" value="ECO:0007669"/>
    <property type="project" value="UniProtKB-KW"/>
</dbReference>
<feature type="domain" description="UVR" evidence="3">
    <location>
        <begin position="419"/>
        <end position="454"/>
    </location>
</feature>
<dbReference type="SUPFAM" id="SSF46600">
    <property type="entry name" value="C-terminal UvrC-binding domain of UvrB"/>
    <property type="match status" value="1"/>
</dbReference>
<dbReference type="PROSITE" id="PS50164">
    <property type="entry name" value="GIY_YIG"/>
    <property type="match status" value="1"/>
</dbReference>
<dbReference type="InterPro" id="IPR035901">
    <property type="entry name" value="GIY-YIG_endonuc_sf"/>
</dbReference>
<dbReference type="Gene3D" id="3.30.420.10">
    <property type="entry name" value="Ribonuclease H-like superfamily/Ribonuclease H"/>
    <property type="match status" value="1"/>
</dbReference>
<evidence type="ECO:0000259" key="4">
    <source>
        <dbReference type="PROSITE" id="PS50164"/>
    </source>
</evidence>
<reference evidence="5" key="1">
    <citation type="submission" date="2020-02" db="EMBL/GenBank/DDBJ databases">
        <authorList>
            <person name="Meier V. D."/>
        </authorList>
    </citation>
    <scope>NUCLEOTIDE SEQUENCE</scope>
    <source>
        <strain evidence="5">AVDCRST_MAG20</strain>
    </source>
</reference>
<dbReference type="GO" id="GO:0003887">
    <property type="term" value="F:DNA-directed DNA polymerase activity"/>
    <property type="evidence" value="ECO:0007669"/>
    <property type="project" value="InterPro"/>
</dbReference>
<dbReference type="Pfam" id="PF02151">
    <property type="entry name" value="UVR"/>
    <property type="match status" value="1"/>
</dbReference>
<dbReference type="InterPro" id="IPR013520">
    <property type="entry name" value="Ribonucl_H"/>
</dbReference>
<dbReference type="InterPro" id="IPR036876">
    <property type="entry name" value="UVR_dom_sf"/>
</dbReference>
<feature type="region of interest" description="Disordered" evidence="2">
    <location>
        <begin position="498"/>
        <end position="517"/>
    </location>
</feature>
<keyword evidence="1" id="KW-0269">Exonuclease</keyword>
<dbReference type="EMBL" id="CADCSY010000028">
    <property type="protein sequence ID" value="CAA9221239.1"/>
    <property type="molecule type" value="Genomic_DNA"/>
</dbReference>
<dbReference type="FunFam" id="3.30.420.10:FF:000045">
    <property type="entry name" value="3'-5' exonuclease DinG"/>
    <property type="match status" value="1"/>
</dbReference>
<dbReference type="SUPFAM" id="SSF53098">
    <property type="entry name" value="Ribonuclease H-like"/>
    <property type="match status" value="1"/>
</dbReference>
<dbReference type="InterPro" id="IPR000305">
    <property type="entry name" value="GIY-YIG_endonuc"/>
</dbReference>
<feature type="domain" description="GIY-YIG" evidence="4">
    <location>
        <begin position="230"/>
        <end position="307"/>
    </location>
</feature>
<dbReference type="Gene3D" id="3.40.1440.10">
    <property type="entry name" value="GIY-YIG endonuclease"/>
    <property type="match status" value="1"/>
</dbReference>
<dbReference type="GO" id="GO:0009380">
    <property type="term" value="C:excinuclease repair complex"/>
    <property type="evidence" value="ECO:0007669"/>
    <property type="project" value="TreeGrafter"/>
</dbReference>
<evidence type="ECO:0000256" key="1">
    <source>
        <dbReference type="ARBA" id="ARBA00022839"/>
    </source>
</evidence>
<dbReference type="PROSITE" id="PS50151">
    <property type="entry name" value="UVR"/>
    <property type="match status" value="1"/>
</dbReference>
<dbReference type="PANTHER" id="PTHR30562">
    <property type="entry name" value="UVRC/OXIDOREDUCTASE"/>
    <property type="match status" value="1"/>
</dbReference>
<dbReference type="NCBIfam" id="TIGR00573">
    <property type="entry name" value="dnaq"/>
    <property type="match status" value="1"/>
</dbReference>
<dbReference type="InterPro" id="IPR050066">
    <property type="entry name" value="UvrABC_protein_C"/>
</dbReference>
<accession>A0A6J4HFZ0</accession>
<dbReference type="NCBIfam" id="NF005907">
    <property type="entry name" value="PRK07883.1-5"/>
    <property type="match status" value="1"/>
</dbReference>
<protein>
    <submittedName>
        <fullName evidence="5">Excinuclease ABC subunit C</fullName>
    </submittedName>
</protein>
<feature type="compositionally biased region" description="Low complexity" evidence="2">
    <location>
        <begin position="500"/>
        <end position="513"/>
    </location>
</feature>
<organism evidence="5">
    <name type="scientific">uncultured Acidimicrobiales bacterium</name>
    <dbReference type="NCBI Taxonomy" id="310071"/>
    <lineage>
        <taxon>Bacteria</taxon>
        <taxon>Bacillati</taxon>
        <taxon>Actinomycetota</taxon>
        <taxon>Acidimicrobiia</taxon>
        <taxon>Acidimicrobiales</taxon>
        <taxon>environmental samples</taxon>
    </lineage>
</organism>
<name>A0A6J4HFZ0_9ACTN</name>